<dbReference type="Pfam" id="PF20143">
    <property type="entry name" value="NAD_kinase_C"/>
    <property type="match status" value="1"/>
</dbReference>
<sequence>MEEFGMRSSPSMNDFEDLEGPTRRLSLSSNGSGYALEEDIRAMGDQMRRVLAFCEAQSQNPIRLQAKINELKEQLQLAIEEKNYWMKRCKEVMECAENRINNLRSTGLVQPSTPAEDAECDRKRKETLAKDMQIVKNHPRRKRTNSELIFIADNFGSPGEGIYQDDGSSSSGESDSGSDCVGLERSSFRLLQCSDEQCEVFTPMNRSIRTQHRSRNNVQFMWDQPPKTVLIIKKPNEPVVTDTLVRMTKWLQQEKHLVVMLEPSVHKELQLPRTTTWASDEDWEECQYCIDFVISLGGDGTVLWVSSMFKKSVPPVIAFAMGSLGFLTPFDVDDEVDHLTSVINGGFYMSLRSRLVGSIVRHNKEHEPIPGVHALNEIVVDRGPSAALVELDVFCDGLQITKIAADGIIIATPTGSTAYSLSAGGSMTHPSVPSMLFTPICPHTLSFRPLLFHDSATLKIVFPLTSRASSAYVSFDGKNRVQLNRGDSLVVRVSSYPLPAVCRVNENQDWFESMITNLNWNQRRAQKPWTLPPQ</sequence>
<evidence type="ECO:0000256" key="1">
    <source>
        <dbReference type="ARBA" id="ARBA00010995"/>
    </source>
</evidence>
<keyword evidence="2" id="KW-0808">Transferase</keyword>
<dbReference type="InterPro" id="IPR016064">
    <property type="entry name" value="NAD/diacylglycerol_kinase_sf"/>
</dbReference>
<evidence type="ECO:0008006" key="10">
    <source>
        <dbReference type="Google" id="ProtNLM"/>
    </source>
</evidence>
<dbReference type="PANTHER" id="PTHR20275">
    <property type="entry name" value="NAD KINASE"/>
    <property type="match status" value="1"/>
</dbReference>
<dbReference type="Gene3D" id="3.40.50.10330">
    <property type="entry name" value="Probable inorganic polyphosphate/atp-NAD kinase, domain 1"/>
    <property type="match status" value="1"/>
</dbReference>
<dbReference type="HAMAP" id="MF_00361">
    <property type="entry name" value="NAD_kinase"/>
    <property type="match status" value="1"/>
</dbReference>
<evidence type="ECO:0000256" key="5">
    <source>
        <dbReference type="ARBA" id="ARBA00023027"/>
    </source>
</evidence>
<dbReference type="GO" id="GO:0006741">
    <property type="term" value="P:NADP+ biosynthetic process"/>
    <property type="evidence" value="ECO:0007669"/>
    <property type="project" value="InterPro"/>
</dbReference>
<feature type="region of interest" description="Disordered" evidence="7">
    <location>
        <begin position="161"/>
        <end position="180"/>
    </location>
</feature>
<name>A0AAD5MCC1_PYTIN</name>
<evidence type="ECO:0000256" key="7">
    <source>
        <dbReference type="SAM" id="MobiDB-lite"/>
    </source>
</evidence>
<dbReference type="AlphaFoldDB" id="A0AAD5MCC1"/>
<evidence type="ECO:0000313" key="9">
    <source>
        <dbReference type="Proteomes" id="UP001209570"/>
    </source>
</evidence>
<comment type="caution">
    <text evidence="8">The sequence shown here is derived from an EMBL/GenBank/DDBJ whole genome shotgun (WGS) entry which is preliminary data.</text>
</comment>
<reference evidence="8" key="1">
    <citation type="submission" date="2021-12" db="EMBL/GenBank/DDBJ databases">
        <title>Prjna785345.</title>
        <authorList>
            <person name="Rujirawat T."/>
            <person name="Krajaejun T."/>
        </authorList>
    </citation>
    <scope>NUCLEOTIDE SEQUENCE</scope>
    <source>
        <strain evidence="8">Pi057C3</strain>
    </source>
</reference>
<dbReference type="FunFam" id="2.60.200.30:FF:000017">
    <property type="entry name" value="NAD kinase, putative"/>
    <property type="match status" value="1"/>
</dbReference>
<protein>
    <recommendedName>
        <fullName evidence="10">NAD kinase</fullName>
    </recommendedName>
</protein>
<gene>
    <name evidence="8" type="ORF">P43SY_006817</name>
</gene>
<dbReference type="SUPFAM" id="SSF111331">
    <property type="entry name" value="NAD kinase/diacylglycerol kinase-like"/>
    <property type="match status" value="1"/>
</dbReference>
<proteinExistence type="inferred from homology"/>
<feature type="compositionally biased region" description="Low complexity" evidence="7">
    <location>
        <begin position="165"/>
        <end position="179"/>
    </location>
</feature>
<dbReference type="Pfam" id="PF01513">
    <property type="entry name" value="NAD_kinase"/>
    <property type="match status" value="1"/>
</dbReference>
<dbReference type="GO" id="GO:0003951">
    <property type="term" value="F:NAD+ kinase activity"/>
    <property type="evidence" value="ECO:0007669"/>
    <property type="project" value="InterPro"/>
</dbReference>
<dbReference type="InterPro" id="IPR017437">
    <property type="entry name" value="ATP-NAD_kinase_PpnK-typ_C"/>
</dbReference>
<dbReference type="InterPro" id="IPR002504">
    <property type="entry name" value="NADK"/>
</dbReference>
<evidence type="ECO:0000256" key="3">
    <source>
        <dbReference type="ARBA" id="ARBA00022777"/>
    </source>
</evidence>
<feature type="coiled-coil region" evidence="6">
    <location>
        <begin position="68"/>
        <end position="106"/>
    </location>
</feature>
<dbReference type="Proteomes" id="UP001209570">
    <property type="component" value="Unassembled WGS sequence"/>
</dbReference>
<evidence type="ECO:0000256" key="6">
    <source>
        <dbReference type="SAM" id="Coils"/>
    </source>
</evidence>
<organism evidence="8 9">
    <name type="scientific">Pythium insidiosum</name>
    <name type="common">Pythiosis disease agent</name>
    <dbReference type="NCBI Taxonomy" id="114742"/>
    <lineage>
        <taxon>Eukaryota</taxon>
        <taxon>Sar</taxon>
        <taxon>Stramenopiles</taxon>
        <taxon>Oomycota</taxon>
        <taxon>Peronosporomycetes</taxon>
        <taxon>Pythiales</taxon>
        <taxon>Pythiaceae</taxon>
        <taxon>Pythium</taxon>
    </lineage>
</organism>
<dbReference type="GO" id="GO:0019674">
    <property type="term" value="P:NAD+ metabolic process"/>
    <property type="evidence" value="ECO:0007669"/>
    <property type="project" value="InterPro"/>
</dbReference>
<evidence type="ECO:0000256" key="4">
    <source>
        <dbReference type="ARBA" id="ARBA00022857"/>
    </source>
</evidence>
<evidence type="ECO:0000256" key="2">
    <source>
        <dbReference type="ARBA" id="ARBA00022679"/>
    </source>
</evidence>
<keyword evidence="4" id="KW-0521">NADP</keyword>
<dbReference type="EMBL" id="JAKCXM010000099">
    <property type="protein sequence ID" value="KAJ0402578.1"/>
    <property type="molecule type" value="Genomic_DNA"/>
</dbReference>
<dbReference type="PANTHER" id="PTHR20275:SF0">
    <property type="entry name" value="NAD KINASE"/>
    <property type="match status" value="1"/>
</dbReference>
<keyword evidence="5" id="KW-0520">NAD</keyword>
<keyword evidence="3" id="KW-0418">Kinase</keyword>
<dbReference type="InterPro" id="IPR017438">
    <property type="entry name" value="ATP-NAD_kinase_N"/>
</dbReference>
<comment type="similarity">
    <text evidence="1">Belongs to the NAD kinase family.</text>
</comment>
<keyword evidence="9" id="KW-1185">Reference proteome</keyword>
<accession>A0AAD5MCC1</accession>
<keyword evidence="6" id="KW-0175">Coiled coil</keyword>
<feature type="region of interest" description="Disordered" evidence="7">
    <location>
        <begin position="1"/>
        <end position="30"/>
    </location>
</feature>
<evidence type="ECO:0000313" key="8">
    <source>
        <dbReference type="EMBL" id="KAJ0402578.1"/>
    </source>
</evidence>
<dbReference type="Gene3D" id="2.60.200.30">
    <property type="entry name" value="Probable inorganic polyphosphate/atp-NAD kinase, domain 2"/>
    <property type="match status" value="1"/>
</dbReference>